<comment type="pathway">
    <text evidence="1">tRNA modification; wybutosine-tRNA(Phe) biosynthesis.</text>
</comment>
<dbReference type="GO" id="GO:0008168">
    <property type="term" value="F:methyltransferase activity"/>
    <property type="evidence" value="ECO:0007669"/>
    <property type="project" value="UniProtKB-KW"/>
</dbReference>
<comment type="caution">
    <text evidence="14">The sequence shown here is derived from an EMBL/GenBank/DDBJ whole genome shotgun (WGS) entry which is preliminary data.</text>
</comment>
<name>A0A401SZD5_CHIPU</name>
<dbReference type="PANTHER" id="PTHR48418:SF1">
    <property type="entry name" value="TRNA WYBUTOSINE-SYNTHESIZING PROTEIN 3"/>
    <property type="match status" value="1"/>
</dbReference>
<dbReference type="AlphaFoldDB" id="A0A401SZD5"/>
<evidence type="ECO:0000256" key="11">
    <source>
        <dbReference type="ARBA" id="ARBA00049202"/>
    </source>
</evidence>
<dbReference type="UniPathway" id="UPA00375"/>
<dbReference type="GO" id="GO:0032259">
    <property type="term" value="P:methylation"/>
    <property type="evidence" value="ECO:0007669"/>
    <property type="project" value="UniProtKB-KW"/>
</dbReference>
<keyword evidence="8" id="KW-0819">tRNA processing</keyword>
<organism evidence="14 15">
    <name type="scientific">Chiloscyllium punctatum</name>
    <name type="common">Brownbanded bambooshark</name>
    <name type="synonym">Hemiscyllium punctatum</name>
    <dbReference type="NCBI Taxonomy" id="137246"/>
    <lineage>
        <taxon>Eukaryota</taxon>
        <taxon>Metazoa</taxon>
        <taxon>Chordata</taxon>
        <taxon>Craniata</taxon>
        <taxon>Vertebrata</taxon>
        <taxon>Chondrichthyes</taxon>
        <taxon>Elasmobranchii</taxon>
        <taxon>Galeomorphii</taxon>
        <taxon>Galeoidea</taxon>
        <taxon>Orectolobiformes</taxon>
        <taxon>Hemiscylliidae</taxon>
        <taxon>Chiloscyllium</taxon>
    </lineage>
</organism>
<comment type="catalytic activity">
    <reaction evidence="11">
        <text>4-demethyl-7-[(3S)-3-amino-3-carboxypropyl]wyosine(37) in tRNA(Phe) + S-adenosyl-L-methionine = 7-[(3S)-3-amino-3-carboxypropyl]wyosine(37) in tRNA(Phe) + S-adenosyl-L-homocysteine + H(+)</text>
        <dbReference type="Rhea" id="RHEA:36635"/>
        <dbReference type="Rhea" id="RHEA-COMP:10378"/>
        <dbReference type="Rhea" id="RHEA-COMP:10379"/>
        <dbReference type="ChEBI" id="CHEBI:15378"/>
        <dbReference type="ChEBI" id="CHEBI:57856"/>
        <dbReference type="ChEBI" id="CHEBI:59789"/>
        <dbReference type="ChEBI" id="CHEBI:73543"/>
        <dbReference type="ChEBI" id="CHEBI:73550"/>
        <dbReference type="EC" id="2.1.1.282"/>
    </reaction>
</comment>
<evidence type="ECO:0000256" key="7">
    <source>
        <dbReference type="ARBA" id="ARBA00022691"/>
    </source>
</evidence>
<proteinExistence type="inferred from homology"/>
<keyword evidence="7" id="KW-0949">S-adenosyl-L-methionine</keyword>
<evidence type="ECO:0000256" key="3">
    <source>
        <dbReference type="ARBA" id="ARBA00012750"/>
    </source>
</evidence>
<dbReference type="InterPro" id="IPR003827">
    <property type="entry name" value="tRNA_yW-synthesising"/>
</dbReference>
<dbReference type="OMA" id="LIHVANR"/>
<dbReference type="Pfam" id="PF02676">
    <property type="entry name" value="TYW3"/>
    <property type="match status" value="1"/>
</dbReference>
<evidence type="ECO:0000313" key="15">
    <source>
        <dbReference type="Proteomes" id="UP000287033"/>
    </source>
</evidence>
<evidence type="ECO:0000313" key="14">
    <source>
        <dbReference type="EMBL" id="GCC35752.1"/>
    </source>
</evidence>
<evidence type="ECO:0000256" key="6">
    <source>
        <dbReference type="ARBA" id="ARBA00022679"/>
    </source>
</evidence>
<dbReference type="Gene3D" id="3.30.1960.10">
    <property type="entry name" value="tRNA wybutosine-synthesizing-like"/>
    <property type="match status" value="1"/>
</dbReference>
<evidence type="ECO:0000256" key="5">
    <source>
        <dbReference type="ARBA" id="ARBA00022603"/>
    </source>
</evidence>
<evidence type="ECO:0000259" key="13">
    <source>
        <dbReference type="Pfam" id="PF02676"/>
    </source>
</evidence>
<dbReference type="EMBL" id="BEZZ01000740">
    <property type="protein sequence ID" value="GCC35752.1"/>
    <property type="molecule type" value="Genomic_DNA"/>
</dbReference>
<keyword evidence="15" id="KW-1185">Reference proteome</keyword>
<evidence type="ECO:0000256" key="2">
    <source>
        <dbReference type="ARBA" id="ARBA00008569"/>
    </source>
</evidence>
<dbReference type="Proteomes" id="UP000287033">
    <property type="component" value="Unassembled WGS sequence"/>
</dbReference>
<dbReference type="GO" id="GO:0008033">
    <property type="term" value="P:tRNA processing"/>
    <property type="evidence" value="ECO:0007669"/>
    <property type="project" value="UniProtKB-KW"/>
</dbReference>
<evidence type="ECO:0000256" key="9">
    <source>
        <dbReference type="ARBA" id="ARBA00025378"/>
    </source>
</evidence>
<evidence type="ECO:0000256" key="10">
    <source>
        <dbReference type="ARBA" id="ARBA00030554"/>
    </source>
</evidence>
<keyword evidence="5" id="KW-0489">Methyltransferase</keyword>
<reference evidence="14 15" key="1">
    <citation type="journal article" date="2018" name="Nat. Ecol. Evol.">
        <title>Shark genomes provide insights into elasmobranch evolution and the origin of vertebrates.</title>
        <authorList>
            <person name="Hara Y"/>
            <person name="Yamaguchi K"/>
            <person name="Onimaru K"/>
            <person name="Kadota M"/>
            <person name="Koyanagi M"/>
            <person name="Keeley SD"/>
            <person name="Tatsumi K"/>
            <person name="Tanaka K"/>
            <person name="Motone F"/>
            <person name="Kageyama Y"/>
            <person name="Nozu R"/>
            <person name="Adachi N"/>
            <person name="Nishimura O"/>
            <person name="Nakagawa R"/>
            <person name="Tanegashima C"/>
            <person name="Kiyatake I"/>
            <person name="Matsumoto R"/>
            <person name="Murakumo K"/>
            <person name="Nishida K"/>
            <person name="Terakita A"/>
            <person name="Kuratani S"/>
            <person name="Sato K"/>
            <person name="Hyodo S Kuraku.S."/>
        </authorList>
    </citation>
    <scope>NUCLEOTIDE SEQUENCE [LARGE SCALE GENOMIC DNA]</scope>
</reference>
<evidence type="ECO:0000256" key="8">
    <source>
        <dbReference type="ARBA" id="ARBA00022694"/>
    </source>
</evidence>
<evidence type="ECO:0000256" key="1">
    <source>
        <dbReference type="ARBA" id="ARBA00004797"/>
    </source>
</evidence>
<dbReference type="PANTHER" id="PTHR48418">
    <property type="entry name" value="TRNA WYBUTOSINE-SYNTHESIZING PROTEIN 3"/>
    <property type="match status" value="1"/>
</dbReference>
<comment type="function">
    <text evidence="9">Probable S-adenosyl-L-methionine-dependent methyltransferase that acts as a component of the wybutosine biosynthesis pathway. Wybutosine is a hyper modified guanosine with a tricyclic base found at the 3'-position adjacent to the anticodon of eukaryotic phenylalanine tRNA.</text>
</comment>
<comment type="similarity">
    <text evidence="2">Belongs to the TYW3 family.</text>
</comment>
<feature type="domain" description="tRNA wybutosine-synthesizing protein" evidence="13">
    <location>
        <begin position="7"/>
        <end position="140"/>
    </location>
</feature>
<gene>
    <name evidence="14" type="ORF">chiPu_0014240</name>
</gene>
<dbReference type="EC" id="2.1.1.282" evidence="3"/>
<evidence type="ECO:0000256" key="12">
    <source>
        <dbReference type="SAM" id="MobiDB-lite"/>
    </source>
</evidence>
<sequence>MESRGGSDQTKVQKQNCLWLFVTHQKCRKEDVIAGLLKAEDNAVFKFEPFVLHVQCRTLEDAQLLHSVAINSGFRNSGITVGKKGKIMMAVRSTHCLEVPLCHQGTVLVSEEYIDYLVQVANQKMEENEKRRKRFCAGLEAALSAPVTTEQLDEKVNIAASVYTRRRRQRATKKERGNGGATAHSDGESDLAFLIGNT</sequence>
<dbReference type="STRING" id="137246.A0A401SZD5"/>
<accession>A0A401SZD5</accession>
<keyword evidence="6" id="KW-0808">Transferase</keyword>
<dbReference type="OrthoDB" id="263283at2759"/>
<feature type="region of interest" description="Disordered" evidence="12">
    <location>
        <begin position="166"/>
        <end position="187"/>
    </location>
</feature>
<dbReference type="InterPro" id="IPR036602">
    <property type="entry name" value="tRNA_yW-synthesising-like_sf"/>
</dbReference>
<protein>
    <recommendedName>
        <fullName evidence="4">tRNA wybutosine-synthesizing protein 3 homolog</fullName>
        <ecNumber evidence="3">2.1.1.282</ecNumber>
    </recommendedName>
    <alternativeName>
        <fullName evidence="10">tRNA(Phe) 7-((3-amino-3-carboxypropyl)-4-demethylwyosine(37)-N(4))-methyltransferase</fullName>
    </alternativeName>
</protein>
<dbReference type="SUPFAM" id="SSF111278">
    <property type="entry name" value="SSo0622-like"/>
    <property type="match status" value="1"/>
</dbReference>
<evidence type="ECO:0000256" key="4">
    <source>
        <dbReference type="ARBA" id="ARBA00016536"/>
    </source>
</evidence>